<feature type="transmembrane region" description="Helical" evidence="9">
    <location>
        <begin position="53"/>
        <end position="74"/>
    </location>
</feature>
<dbReference type="GO" id="GO:0030964">
    <property type="term" value="C:NADH dehydrogenase complex"/>
    <property type="evidence" value="ECO:0007669"/>
    <property type="project" value="TreeGrafter"/>
</dbReference>
<dbReference type="InterPro" id="IPR038430">
    <property type="entry name" value="NDAH_ubi_oxred_su3_sf"/>
</dbReference>
<evidence type="ECO:0000256" key="9">
    <source>
        <dbReference type="RuleBase" id="RU003640"/>
    </source>
</evidence>
<dbReference type="PANTHER" id="PTHR11058:SF9">
    <property type="entry name" value="NADH-UBIQUINONE OXIDOREDUCTASE CHAIN 3"/>
    <property type="match status" value="1"/>
</dbReference>
<feature type="transmembrane region" description="Helical" evidence="9">
    <location>
        <begin position="86"/>
        <end position="104"/>
    </location>
</feature>
<evidence type="ECO:0000256" key="4">
    <source>
        <dbReference type="ARBA" id="ARBA00022448"/>
    </source>
</evidence>
<protein>
    <recommendedName>
        <fullName evidence="3 9">NADH-ubiquinone oxidoreductase chain 3</fullName>
        <ecNumber evidence="9">7.1.1.2</ecNumber>
    </recommendedName>
</protein>
<keyword evidence="7 9" id="KW-0472">Membrane</keyword>
<evidence type="ECO:0000256" key="7">
    <source>
        <dbReference type="ARBA" id="ARBA00023136"/>
    </source>
</evidence>
<sequence length="114" mass="12884">MMSITLAMCIAAIFPIAIIIATFLLNKKMNVNFEKSTPFECGFDPHNSARIPFSLRFFILAVLFLVFDIEIALLMPIPSISFLSTAVKLIIIGFCIILILGLYHEWNEGSLEWK</sequence>
<evidence type="ECO:0000256" key="6">
    <source>
        <dbReference type="ARBA" id="ARBA00022989"/>
    </source>
</evidence>
<dbReference type="AlphaFoldDB" id="A0A343AXM4"/>
<reference evidence="10" key="1">
    <citation type="journal article" date="2016" name="Mitochondrial DNA Part B Resour">
        <title>The complete mitochondrial genome of the marine polychaete: Hediste diadroma (Phyllodocida, Nereididae).</title>
        <authorList>
            <person name="Kim H."/>
            <person name="Kim H.J."/>
            <person name="Lee Y.-H."/>
        </authorList>
    </citation>
    <scope>NUCLEOTIDE SEQUENCE</scope>
</reference>
<evidence type="ECO:0000256" key="3">
    <source>
        <dbReference type="ARBA" id="ARBA00021007"/>
    </source>
</evidence>
<keyword evidence="9" id="KW-0249">Electron transport</keyword>
<feature type="transmembrane region" description="Helical" evidence="9">
    <location>
        <begin position="7"/>
        <end position="25"/>
    </location>
</feature>
<dbReference type="Pfam" id="PF00507">
    <property type="entry name" value="Oxidored_q4"/>
    <property type="match status" value="1"/>
</dbReference>
<evidence type="ECO:0000256" key="5">
    <source>
        <dbReference type="ARBA" id="ARBA00022692"/>
    </source>
</evidence>
<keyword evidence="9" id="KW-0830">Ubiquinone</keyword>
<dbReference type="GO" id="GO:0031966">
    <property type="term" value="C:mitochondrial membrane"/>
    <property type="evidence" value="ECO:0007669"/>
    <property type="project" value="UniProtKB-SubCell"/>
</dbReference>
<name>A0A343AXM4_9ANNE</name>
<keyword evidence="9" id="KW-0520">NAD</keyword>
<dbReference type="Gene3D" id="1.20.58.1610">
    <property type="entry name" value="NADH:ubiquinone/plastoquinone oxidoreductase, chain 3"/>
    <property type="match status" value="1"/>
</dbReference>
<dbReference type="GeneID" id="33869574"/>
<comment type="similarity">
    <text evidence="2 9">Belongs to the complex I subunit 3 family.</text>
</comment>
<evidence type="ECO:0000256" key="2">
    <source>
        <dbReference type="ARBA" id="ARBA00008472"/>
    </source>
</evidence>
<proteinExistence type="inferred from homology"/>
<dbReference type="EMBL" id="KX499500">
    <property type="protein sequence ID" value="APU51325.1"/>
    <property type="molecule type" value="Genomic_DNA"/>
</dbReference>
<keyword evidence="9" id="KW-1278">Translocase</keyword>
<gene>
    <name evidence="10" type="primary">ND3</name>
</gene>
<geneLocation type="mitochondrion" evidence="10"/>
<keyword evidence="9" id="KW-0679">Respiratory chain</keyword>
<comment type="subcellular location">
    <subcellularLocation>
        <location evidence="1">Membrane</location>
    </subcellularLocation>
    <subcellularLocation>
        <location evidence="9">Mitochondrion membrane</location>
        <topology evidence="9">Multi-pass membrane protein</topology>
    </subcellularLocation>
</comment>
<dbReference type="PANTHER" id="PTHR11058">
    <property type="entry name" value="NADH-UBIQUINONE OXIDOREDUCTASE CHAIN 3"/>
    <property type="match status" value="1"/>
</dbReference>
<dbReference type="EC" id="7.1.1.2" evidence="9"/>
<evidence type="ECO:0000313" key="10">
    <source>
        <dbReference type="EMBL" id="APU51325.1"/>
    </source>
</evidence>
<keyword evidence="9 10" id="KW-0496">Mitochondrion</keyword>
<keyword evidence="5 9" id="KW-0812">Transmembrane</keyword>
<evidence type="ECO:0000256" key="8">
    <source>
        <dbReference type="ARBA" id="ARBA00049551"/>
    </source>
</evidence>
<organism evidence="10">
    <name type="scientific">Hediste diadroma</name>
    <dbReference type="NCBI Taxonomy" id="1162617"/>
    <lineage>
        <taxon>Eukaryota</taxon>
        <taxon>Metazoa</taxon>
        <taxon>Spiralia</taxon>
        <taxon>Lophotrochozoa</taxon>
        <taxon>Annelida</taxon>
        <taxon>Polychaeta</taxon>
        <taxon>Errantia</taxon>
        <taxon>Phyllodocida</taxon>
        <taxon>Nereididae</taxon>
        <taxon>Hediste</taxon>
    </lineage>
</organism>
<comment type="function">
    <text evidence="9">Core subunit of the mitochondrial membrane respiratory chain NADH dehydrogenase (Complex I) which catalyzes electron transfer from NADH through the respiratory chain, using ubiquinone as an electron acceptor. Essential for the catalytic activity of complex I.</text>
</comment>
<dbReference type="RefSeq" id="YP_009409397.1">
    <property type="nucleotide sequence ID" value="NC_035507.1"/>
</dbReference>
<keyword evidence="6 9" id="KW-1133">Transmembrane helix</keyword>
<dbReference type="InterPro" id="IPR000440">
    <property type="entry name" value="NADH_UbQ/plastoQ_OxRdtase_su3"/>
</dbReference>
<comment type="catalytic activity">
    <reaction evidence="8 9">
        <text>a ubiquinone + NADH + 5 H(+)(in) = a ubiquinol + NAD(+) + 4 H(+)(out)</text>
        <dbReference type="Rhea" id="RHEA:29091"/>
        <dbReference type="Rhea" id="RHEA-COMP:9565"/>
        <dbReference type="Rhea" id="RHEA-COMP:9566"/>
        <dbReference type="ChEBI" id="CHEBI:15378"/>
        <dbReference type="ChEBI" id="CHEBI:16389"/>
        <dbReference type="ChEBI" id="CHEBI:17976"/>
        <dbReference type="ChEBI" id="CHEBI:57540"/>
        <dbReference type="ChEBI" id="CHEBI:57945"/>
        <dbReference type="EC" id="7.1.1.2"/>
    </reaction>
</comment>
<dbReference type="GO" id="GO:0008137">
    <property type="term" value="F:NADH dehydrogenase (ubiquinone) activity"/>
    <property type="evidence" value="ECO:0007669"/>
    <property type="project" value="UniProtKB-UniRule"/>
</dbReference>
<keyword evidence="4 9" id="KW-0813">Transport</keyword>
<dbReference type="CTD" id="4537"/>
<accession>A0A343AXM4</accession>
<evidence type="ECO:0000256" key="1">
    <source>
        <dbReference type="ARBA" id="ARBA00004370"/>
    </source>
</evidence>